<dbReference type="SUPFAM" id="SSF55729">
    <property type="entry name" value="Acyl-CoA N-acyltransferases (Nat)"/>
    <property type="match status" value="1"/>
</dbReference>
<accession>A0A3S1B7P1</accession>
<dbReference type="InterPro" id="IPR016181">
    <property type="entry name" value="Acyl_CoA_acyltransferase"/>
</dbReference>
<evidence type="ECO:0000313" key="1">
    <source>
        <dbReference type="EMBL" id="RUQ30059.1"/>
    </source>
</evidence>
<dbReference type="Proteomes" id="UP000267430">
    <property type="component" value="Unassembled WGS sequence"/>
</dbReference>
<proteinExistence type="predicted"/>
<protein>
    <recommendedName>
        <fullName evidence="3">GNAT family N-acetyltransferase</fullName>
    </recommendedName>
</protein>
<dbReference type="RefSeq" id="WP_126864081.1">
    <property type="nucleotide sequence ID" value="NZ_JAUSTX010000001.1"/>
</dbReference>
<dbReference type="EMBL" id="RYZZ01000007">
    <property type="protein sequence ID" value="RUQ30059.1"/>
    <property type="molecule type" value="Genomic_DNA"/>
</dbReference>
<dbReference type="AlphaFoldDB" id="A0A3S1B7P1"/>
<name>A0A3S1B7P1_9BACI</name>
<dbReference type="OrthoDB" id="2584775at2"/>
<evidence type="ECO:0008006" key="3">
    <source>
        <dbReference type="Google" id="ProtNLM"/>
    </source>
</evidence>
<comment type="caution">
    <text evidence="1">The sequence shown here is derived from an EMBL/GenBank/DDBJ whole genome shotgun (WGS) entry which is preliminary data.</text>
</comment>
<gene>
    <name evidence="1" type="ORF">ELQ35_06815</name>
</gene>
<reference evidence="1 2" key="1">
    <citation type="submission" date="2018-12" db="EMBL/GenBank/DDBJ databases">
        <title>Bacillus chawlae sp. nov., Bacillus glennii sp. nov., and Bacillus saganii sp. nov. Isolated from the Vehicle Assembly Building at Kennedy Space Center where the Viking Spacecraft were Assembled.</title>
        <authorList>
            <person name="Seuylemezian A."/>
            <person name="Vaishampayan P."/>
        </authorList>
    </citation>
    <scope>NUCLEOTIDE SEQUENCE [LARGE SCALE GENOMIC DNA]</scope>
    <source>
        <strain evidence="1 2">L5</strain>
    </source>
</reference>
<keyword evidence="2" id="KW-1185">Reference proteome</keyword>
<organism evidence="1 2">
    <name type="scientific">Peribacillus cavernae</name>
    <dbReference type="NCBI Taxonomy" id="1674310"/>
    <lineage>
        <taxon>Bacteria</taxon>
        <taxon>Bacillati</taxon>
        <taxon>Bacillota</taxon>
        <taxon>Bacilli</taxon>
        <taxon>Bacillales</taxon>
        <taxon>Bacillaceae</taxon>
        <taxon>Peribacillus</taxon>
    </lineage>
</organism>
<evidence type="ECO:0000313" key="2">
    <source>
        <dbReference type="Proteomes" id="UP000267430"/>
    </source>
</evidence>
<sequence length="223" mass="27010">MYEIVKTYRQQKKFENTWEYFCEKYGWYNDPYAKNGVRYNLLLPMGNSIRQKEVIGTIEFIPYDPRNPNSTVEGPSRFEFSKYDEIRLHQNRIWEIDKLCIHKEYQRQGYFQHFMHVFYDHANRNNPKYYLALIEKKLFRMLRISFGFRVEQKGEAYVGPNTVLIPVVFDIEKMMQDEETVKTILATTQSFQEYNVRKSHSKMSVIHQDQSNKISFFKKLFGR</sequence>
<dbReference type="Gene3D" id="3.40.630.30">
    <property type="match status" value="1"/>
</dbReference>